<organism evidence="1 2">
    <name type="scientific">Leptothrix discophora</name>
    <dbReference type="NCBI Taxonomy" id="89"/>
    <lineage>
        <taxon>Bacteria</taxon>
        <taxon>Pseudomonadati</taxon>
        <taxon>Pseudomonadota</taxon>
        <taxon>Betaproteobacteria</taxon>
        <taxon>Burkholderiales</taxon>
        <taxon>Sphaerotilaceae</taxon>
        <taxon>Leptothrix</taxon>
    </lineage>
</organism>
<keyword evidence="2" id="KW-1185">Reference proteome</keyword>
<dbReference type="RefSeq" id="WP_305749064.1">
    <property type="nucleotide sequence ID" value="NZ_JAUZEE010000003.1"/>
</dbReference>
<evidence type="ECO:0000313" key="2">
    <source>
        <dbReference type="Proteomes" id="UP001235760"/>
    </source>
</evidence>
<proteinExistence type="predicted"/>
<protein>
    <recommendedName>
        <fullName evidence="3">Regulatory protein, RpfE type</fullName>
    </recommendedName>
</protein>
<name>A0ABT9G1Z4_LEPDI</name>
<dbReference type="Proteomes" id="UP001235760">
    <property type="component" value="Unassembled WGS sequence"/>
</dbReference>
<accession>A0ABT9G1Z4</accession>
<reference evidence="1 2" key="1">
    <citation type="submission" date="2023-08" db="EMBL/GenBank/DDBJ databases">
        <authorList>
            <person name="Roldan D.M."/>
            <person name="Menes R.J."/>
        </authorList>
    </citation>
    <scope>NUCLEOTIDE SEQUENCE [LARGE SCALE GENOMIC DNA]</scope>
    <source>
        <strain evidence="1 2">CCM 2812</strain>
    </source>
</reference>
<dbReference type="EMBL" id="JAUZEE010000003">
    <property type="protein sequence ID" value="MDP4300514.1"/>
    <property type="molecule type" value="Genomic_DNA"/>
</dbReference>
<sequence length="335" mass="36423">MNADPTPHLILPHASALSDAALAALGTLRLPTLQSLLARLSLVDDTDRHLGEAQRGDEEYTLSAPHETLLARLHGWQGGDGLWPLAAQAAAADGLDVVPGDPLPWGLVTPVHWQVGSDSVNLIDPAQLALTEAESRTLFERLRPSFEAEGWQLLWGAPLRWYARHPSLATLALASPDRAIGRSLDLWLGKTPEARRARRLQVEAQMLWHEHPVNEAREAARQWTVNSFWLSGCGPAQASAVLPGVTLDERLRATLLAGDWPGWVAAWQALDAGPLAALLARARDGQPVAVSLCGERRARTWRLDGAGAWQRLGHGLRERLAKPDGLAVIQTLKDL</sequence>
<gene>
    <name evidence="1" type="ORF">Q8X39_07690</name>
</gene>
<evidence type="ECO:0008006" key="3">
    <source>
        <dbReference type="Google" id="ProtNLM"/>
    </source>
</evidence>
<evidence type="ECO:0000313" key="1">
    <source>
        <dbReference type="EMBL" id="MDP4300514.1"/>
    </source>
</evidence>
<comment type="caution">
    <text evidence="1">The sequence shown here is derived from an EMBL/GenBank/DDBJ whole genome shotgun (WGS) entry which is preliminary data.</text>
</comment>